<dbReference type="PANTHER" id="PTHR24394:SF44">
    <property type="entry name" value="ZINC FINGER PROTEIN 271-LIKE"/>
    <property type="match status" value="1"/>
</dbReference>
<dbReference type="EMBL" id="DS022300">
    <property type="protein sequence ID" value="OAJ36472.1"/>
    <property type="molecule type" value="Genomic_DNA"/>
</dbReference>
<dbReference type="Proteomes" id="UP000077115">
    <property type="component" value="Unassembled WGS sequence"/>
</dbReference>
<dbReference type="SMART" id="SM00355">
    <property type="entry name" value="ZnF_C2H2"/>
    <property type="match status" value="2"/>
</dbReference>
<dbReference type="STRING" id="403673.A0A177W9S5"/>
<feature type="region of interest" description="Disordered" evidence="8">
    <location>
        <begin position="522"/>
        <end position="542"/>
    </location>
</feature>
<keyword evidence="5" id="KW-0862">Zinc</keyword>
<dbReference type="AlphaFoldDB" id="A0A177W9S5"/>
<evidence type="ECO:0000256" key="6">
    <source>
        <dbReference type="ARBA" id="ARBA00023242"/>
    </source>
</evidence>
<dbReference type="InterPro" id="IPR036236">
    <property type="entry name" value="Znf_C2H2_sf"/>
</dbReference>
<reference evidence="10 11" key="2">
    <citation type="submission" date="2016-05" db="EMBL/GenBank/DDBJ databases">
        <title>Lineage-specific infection strategies underlie the spectrum of fungal disease in amphibians.</title>
        <authorList>
            <person name="Cuomo C.A."/>
            <person name="Farrer R.A."/>
            <person name="James T."/>
            <person name="Longcore J."/>
            <person name="Birren B."/>
        </authorList>
    </citation>
    <scope>NUCLEOTIDE SEQUENCE [LARGE SCALE GENOMIC DNA]</scope>
    <source>
        <strain evidence="10 11">JEL423</strain>
    </source>
</reference>
<feature type="region of interest" description="Disordered" evidence="8">
    <location>
        <begin position="624"/>
        <end position="643"/>
    </location>
</feature>
<feature type="region of interest" description="Disordered" evidence="8">
    <location>
        <begin position="72"/>
        <end position="108"/>
    </location>
</feature>
<evidence type="ECO:0000259" key="9">
    <source>
        <dbReference type="PROSITE" id="PS50157"/>
    </source>
</evidence>
<evidence type="ECO:0000313" key="11">
    <source>
        <dbReference type="Proteomes" id="UP000077115"/>
    </source>
</evidence>
<gene>
    <name evidence="10" type="ORF">BDEG_20638</name>
</gene>
<evidence type="ECO:0000256" key="8">
    <source>
        <dbReference type="SAM" id="MobiDB-lite"/>
    </source>
</evidence>
<keyword evidence="2" id="KW-0479">Metal-binding</keyword>
<feature type="region of interest" description="Disordered" evidence="8">
    <location>
        <begin position="409"/>
        <end position="429"/>
    </location>
</feature>
<dbReference type="PROSITE" id="PS00028">
    <property type="entry name" value="ZINC_FINGER_C2H2_1"/>
    <property type="match status" value="1"/>
</dbReference>
<feature type="compositionally biased region" description="Low complexity" evidence="8">
    <location>
        <begin position="87"/>
        <end position="96"/>
    </location>
</feature>
<evidence type="ECO:0000313" key="10">
    <source>
        <dbReference type="EMBL" id="OAJ36472.1"/>
    </source>
</evidence>
<dbReference type="FunFam" id="3.30.160.60:FF:001498">
    <property type="entry name" value="Zinc finger protein 404"/>
    <property type="match status" value="1"/>
</dbReference>
<feature type="compositionally biased region" description="Polar residues" evidence="8">
    <location>
        <begin position="661"/>
        <end position="675"/>
    </location>
</feature>
<evidence type="ECO:0000256" key="2">
    <source>
        <dbReference type="ARBA" id="ARBA00022723"/>
    </source>
</evidence>
<keyword evidence="3" id="KW-0677">Repeat</keyword>
<evidence type="ECO:0000256" key="4">
    <source>
        <dbReference type="ARBA" id="ARBA00022771"/>
    </source>
</evidence>
<name>A0A177W9S5_BATDL</name>
<dbReference type="PROSITE" id="PS50157">
    <property type="entry name" value="ZINC_FINGER_C2H2_2"/>
    <property type="match status" value="2"/>
</dbReference>
<reference evidence="10 11" key="1">
    <citation type="submission" date="2006-10" db="EMBL/GenBank/DDBJ databases">
        <title>The Genome Sequence of Batrachochytrium dendrobatidis JEL423.</title>
        <authorList>
            <consortium name="The Broad Institute Genome Sequencing Platform"/>
            <person name="Birren B."/>
            <person name="Lander E."/>
            <person name="Galagan J."/>
            <person name="Cuomo C."/>
            <person name="Devon K."/>
            <person name="Jaffe D."/>
            <person name="Butler J."/>
            <person name="Alvarez P."/>
            <person name="Gnerre S."/>
            <person name="Grabherr M."/>
            <person name="Kleber M."/>
            <person name="Mauceli E."/>
            <person name="Brockman W."/>
            <person name="Young S."/>
            <person name="LaButti K."/>
            <person name="Sykes S."/>
            <person name="DeCaprio D."/>
            <person name="Crawford M."/>
            <person name="Koehrsen M."/>
            <person name="Engels R."/>
            <person name="Montgomery P."/>
            <person name="Pearson M."/>
            <person name="Howarth C."/>
            <person name="Larson L."/>
            <person name="White J."/>
            <person name="O'Leary S."/>
            <person name="Kodira C."/>
            <person name="Zeng Q."/>
            <person name="Yandava C."/>
            <person name="Alvarado L."/>
            <person name="Longcore J."/>
            <person name="James T."/>
        </authorList>
    </citation>
    <scope>NUCLEOTIDE SEQUENCE [LARGE SCALE GENOMIC DNA]</scope>
    <source>
        <strain evidence="10 11">JEL423</strain>
    </source>
</reference>
<dbReference type="InterPro" id="IPR013087">
    <property type="entry name" value="Znf_C2H2_type"/>
</dbReference>
<feature type="domain" description="C2H2-type" evidence="9">
    <location>
        <begin position="303"/>
        <end position="330"/>
    </location>
</feature>
<dbReference type="OrthoDB" id="6077919at2759"/>
<organism evidence="10 11">
    <name type="scientific">Batrachochytrium dendrobatidis (strain JEL423)</name>
    <dbReference type="NCBI Taxonomy" id="403673"/>
    <lineage>
        <taxon>Eukaryota</taxon>
        <taxon>Fungi</taxon>
        <taxon>Fungi incertae sedis</taxon>
        <taxon>Chytridiomycota</taxon>
        <taxon>Chytridiomycota incertae sedis</taxon>
        <taxon>Chytridiomycetes</taxon>
        <taxon>Rhizophydiales</taxon>
        <taxon>Rhizophydiales incertae sedis</taxon>
        <taxon>Batrachochytrium</taxon>
    </lineage>
</organism>
<evidence type="ECO:0000256" key="1">
    <source>
        <dbReference type="ARBA" id="ARBA00004123"/>
    </source>
</evidence>
<dbReference type="Pfam" id="PF00096">
    <property type="entry name" value="zf-C2H2"/>
    <property type="match status" value="2"/>
</dbReference>
<accession>A0A177W9S5</accession>
<dbReference type="eggNOG" id="KOG1721">
    <property type="taxonomic scope" value="Eukaryota"/>
</dbReference>
<protein>
    <recommendedName>
        <fullName evidence="9">C2H2-type domain-containing protein</fullName>
    </recommendedName>
</protein>
<dbReference type="Gene3D" id="3.30.160.60">
    <property type="entry name" value="Classic Zinc Finger"/>
    <property type="match status" value="2"/>
</dbReference>
<feature type="compositionally biased region" description="Polar residues" evidence="8">
    <location>
        <begin position="527"/>
        <end position="541"/>
    </location>
</feature>
<comment type="subcellular location">
    <subcellularLocation>
        <location evidence="1">Nucleus</location>
    </subcellularLocation>
</comment>
<evidence type="ECO:0000256" key="5">
    <source>
        <dbReference type="ARBA" id="ARBA00022833"/>
    </source>
</evidence>
<keyword evidence="4 7" id="KW-0863">Zinc-finger</keyword>
<keyword evidence="6" id="KW-0539">Nucleus</keyword>
<feature type="region of interest" description="Disordered" evidence="8">
    <location>
        <begin position="661"/>
        <end position="693"/>
    </location>
</feature>
<feature type="compositionally biased region" description="Basic and acidic residues" evidence="8">
    <location>
        <begin position="676"/>
        <end position="693"/>
    </location>
</feature>
<dbReference type="VEuPathDB" id="FungiDB:BDEG_20638"/>
<dbReference type="GO" id="GO:0000981">
    <property type="term" value="F:DNA-binding transcription factor activity, RNA polymerase II-specific"/>
    <property type="evidence" value="ECO:0007669"/>
    <property type="project" value="TreeGrafter"/>
</dbReference>
<evidence type="ECO:0000256" key="7">
    <source>
        <dbReference type="PROSITE-ProRule" id="PRU00042"/>
    </source>
</evidence>
<dbReference type="FunFam" id="3.30.160.60:FF:000446">
    <property type="entry name" value="Zinc finger protein"/>
    <property type="match status" value="1"/>
</dbReference>
<feature type="region of interest" description="Disordered" evidence="8">
    <location>
        <begin position="559"/>
        <end position="591"/>
    </location>
</feature>
<feature type="domain" description="C2H2-type" evidence="9">
    <location>
        <begin position="331"/>
        <end position="362"/>
    </location>
</feature>
<dbReference type="GO" id="GO:0005634">
    <property type="term" value="C:nucleus"/>
    <property type="evidence" value="ECO:0007669"/>
    <property type="project" value="UniProtKB-SubCell"/>
</dbReference>
<proteinExistence type="predicted"/>
<evidence type="ECO:0000256" key="3">
    <source>
        <dbReference type="ARBA" id="ARBA00022737"/>
    </source>
</evidence>
<dbReference type="SUPFAM" id="SSF57667">
    <property type="entry name" value="beta-beta-alpha zinc fingers"/>
    <property type="match status" value="1"/>
</dbReference>
<sequence length="745" mass="83578">MQTSTWTSRQQTLPPPNQYHHVAYDADPNSNRMIQYSEDYRQYPRTTHYNNEQLRVAPRLAAPFENLDEKPISLLQPGTAPKRSLRDSLGNSSSSSVKKTQRAYSPLHDNQQMYYEQPKESSPPLHMKPLPRLKMLDSSDMVNRTDVSPAGKNHSDVSLHSLNVTKTGLAPIHGIPSETLSVYGGEIRSNQPSPAHYSVNGQHTSHQHDTVSSYQSEYYSRTPYEDVNQPNGSAQKSRVSSNMICDNVPTKVSRSNAVAQNEFNDEEAEMDDEHHKYNSGHGKIPNHDTQDILASKAKDTRRYECQYCSKRFSRPSSLTTHIYTHTGERPFGCDIPGCGRSFSVLSNLRRHNRVCQRTRERRLAALEGLTMRENPYSADPEHKTHHQYIAWHAAAHGAGRAPEFRLAREAATRGHQSRSAPTGDPQIPPVREGVQLKYEKYSPPQGNTVYAANDHLPPTAVASGVPRASYPSHRDLLAPIRSMDGHRAAPYGRMMVDPMTGNYYSSMESTMAQASGMRRSAHMYSPSMRTNSQPPSSANHINSEKDQAGLFRSNHPGYYETTQPMTDRQSGRMLLPTNAYPPSHSRPQTGVSPSYMENASFAQEYPHQMNIPTLSKSQSMLDSGIGESVASSMQSSHEGRRPSRDMPMLVPHHLPPLSFSQSCPENSAQLSTSNDFTRDTRRNTSHMAESDLSDKLYRSSRACDRGDQQLDEHSNRFGTSLHKTFSDETFPLTSRAVTRSPNFVH</sequence>
<dbReference type="PANTHER" id="PTHR24394">
    <property type="entry name" value="ZINC FINGER PROTEIN"/>
    <property type="match status" value="1"/>
</dbReference>
<dbReference type="GO" id="GO:0008270">
    <property type="term" value="F:zinc ion binding"/>
    <property type="evidence" value="ECO:0007669"/>
    <property type="project" value="UniProtKB-KW"/>
</dbReference>